<dbReference type="EMBL" id="ML179065">
    <property type="protein sequence ID" value="THV03607.1"/>
    <property type="molecule type" value="Genomic_DNA"/>
</dbReference>
<dbReference type="Gene3D" id="1.10.489.10">
    <property type="entry name" value="Chloroperoxidase-like"/>
    <property type="match status" value="1"/>
</dbReference>
<name>A0A4S8MLA0_DENBC</name>
<dbReference type="GO" id="GO:0004601">
    <property type="term" value="F:peroxidase activity"/>
    <property type="evidence" value="ECO:0007669"/>
    <property type="project" value="InterPro"/>
</dbReference>
<dbReference type="InterPro" id="IPR036851">
    <property type="entry name" value="Chloroperoxidase-like_sf"/>
</dbReference>
<reference evidence="1 2" key="1">
    <citation type="journal article" date="2019" name="Nat. Ecol. Evol.">
        <title>Megaphylogeny resolves global patterns of mushroom evolution.</title>
        <authorList>
            <person name="Varga T."/>
            <person name="Krizsan K."/>
            <person name="Foldi C."/>
            <person name="Dima B."/>
            <person name="Sanchez-Garcia M."/>
            <person name="Sanchez-Ramirez S."/>
            <person name="Szollosi G.J."/>
            <person name="Szarkandi J.G."/>
            <person name="Papp V."/>
            <person name="Albert L."/>
            <person name="Andreopoulos W."/>
            <person name="Angelini C."/>
            <person name="Antonin V."/>
            <person name="Barry K.W."/>
            <person name="Bougher N.L."/>
            <person name="Buchanan P."/>
            <person name="Buyck B."/>
            <person name="Bense V."/>
            <person name="Catcheside P."/>
            <person name="Chovatia M."/>
            <person name="Cooper J."/>
            <person name="Damon W."/>
            <person name="Desjardin D."/>
            <person name="Finy P."/>
            <person name="Geml J."/>
            <person name="Haridas S."/>
            <person name="Hughes K."/>
            <person name="Justo A."/>
            <person name="Karasinski D."/>
            <person name="Kautmanova I."/>
            <person name="Kiss B."/>
            <person name="Kocsube S."/>
            <person name="Kotiranta H."/>
            <person name="LaButti K.M."/>
            <person name="Lechner B.E."/>
            <person name="Liimatainen K."/>
            <person name="Lipzen A."/>
            <person name="Lukacs Z."/>
            <person name="Mihaltcheva S."/>
            <person name="Morgado L.N."/>
            <person name="Niskanen T."/>
            <person name="Noordeloos M.E."/>
            <person name="Ohm R.A."/>
            <person name="Ortiz-Santana B."/>
            <person name="Ovrebo C."/>
            <person name="Racz N."/>
            <person name="Riley R."/>
            <person name="Savchenko A."/>
            <person name="Shiryaev A."/>
            <person name="Soop K."/>
            <person name="Spirin V."/>
            <person name="Szebenyi C."/>
            <person name="Tomsovsky M."/>
            <person name="Tulloss R.E."/>
            <person name="Uehling J."/>
            <person name="Grigoriev I.V."/>
            <person name="Vagvolgyi C."/>
            <person name="Papp T."/>
            <person name="Martin F.M."/>
            <person name="Miettinen O."/>
            <person name="Hibbett D.S."/>
            <person name="Nagy L.G."/>
        </authorList>
    </citation>
    <scope>NUCLEOTIDE SEQUENCE [LARGE SCALE GENOMIC DNA]</scope>
    <source>
        <strain evidence="1 2">CBS 962.96</strain>
    </source>
</reference>
<proteinExistence type="predicted"/>
<keyword evidence="2" id="KW-1185">Reference proteome</keyword>
<protein>
    <submittedName>
        <fullName evidence="1">Uncharacterized protein</fullName>
    </submittedName>
</protein>
<evidence type="ECO:0000313" key="2">
    <source>
        <dbReference type="Proteomes" id="UP000297245"/>
    </source>
</evidence>
<evidence type="ECO:0000313" key="1">
    <source>
        <dbReference type="EMBL" id="THV03607.1"/>
    </source>
</evidence>
<sequence>YSITSAGQVMKARLDDSIAKNPELVNGGREITFRSTESALYLIVMGDAKTGVAPKK</sequence>
<accession>A0A4S8MLA0</accession>
<gene>
    <name evidence="1" type="ORF">K435DRAFT_650884</name>
</gene>
<feature type="non-terminal residue" evidence="1">
    <location>
        <position position="1"/>
    </location>
</feature>
<dbReference type="OrthoDB" id="407298at2759"/>
<organism evidence="1 2">
    <name type="scientific">Dendrothele bispora (strain CBS 962.96)</name>
    <dbReference type="NCBI Taxonomy" id="1314807"/>
    <lineage>
        <taxon>Eukaryota</taxon>
        <taxon>Fungi</taxon>
        <taxon>Dikarya</taxon>
        <taxon>Basidiomycota</taxon>
        <taxon>Agaricomycotina</taxon>
        <taxon>Agaricomycetes</taxon>
        <taxon>Agaricomycetidae</taxon>
        <taxon>Agaricales</taxon>
        <taxon>Agaricales incertae sedis</taxon>
        <taxon>Dendrothele</taxon>
    </lineage>
</organism>
<dbReference type="AlphaFoldDB" id="A0A4S8MLA0"/>
<dbReference type="Proteomes" id="UP000297245">
    <property type="component" value="Unassembled WGS sequence"/>
</dbReference>